<protein>
    <submittedName>
        <fullName evidence="6">Uncharacterized protein</fullName>
    </submittedName>
</protein>
<evidence type="ECO:0000313" key="7">
    <source>
        <dbReference type="Proteomes" id="UP000030665"/>
    </source>
</evidence>
<dbReference type="Proteomes" id="UP000030665">
    <property type="component" value="Unassembled WGS sequence"/>
</dbReference>
<dbReference type="STRING" id="36087.A0A077Z1A3"/>
<dbReference type="GO" id="GO:0000981">
    <property type="term" value="F:DNA-binding transcription factor activity, RNA polymerase II-specific"/>
    <property type="evidence" value="ECO:0007669"/>
    <property type="project" value="TreeGrafter"/>
</dbReference>
<evidence type="ECO:0000256" key="5">
    <source>
        <dbReference type="SAM" id="MobiDB-lite"/>
    </source>
</evidence>
<proteinExistence type="predicted"/>
<dbReference type="OrthoDB" id="6417226at2759"/>
<organism evidence="6 7">
    <name type="scientific">Trichuris trichiura</name>
    <name type="common">Whipworm</name>
    <name type="synonym">Trichocephalus trichiurus</name>
    <dbReference type="NCBI Taxonomy" id="36087"/>
    <lineage>
        <taxon>Eukaryota</taxon>
        <taxon>Metazoa</taxon>
        <taxon>Ecdysozoa</taxon>
        <taxon>Nematoda</taxon>
        <taxon>Enoplea</taxon>
        <taxon>Dorylaimia</taxon>
        <taxon>Trichinellida</taxon>
        <taxon>Trichuridae</taxon>
        <taxon>Trichuris</taxon>
    </lineage>
</organism>
<keyword evidence="2" id="KW-0479">Metal-binding</keyword>
<feature type="compositionally biased region" description="Polar residues" evidence="5">
    <location>
        <begin position="63"/>
        <end position="78"/>
    </location>
</feature>
<feature type="region of interest" description="Disordered" evidence="5">
    <location>
        <begin position="62"/>
        <end position="81"/>
    </location>
</feature>
<dbReference type="PANTHER" id="PTHR45891:SF3">
    <property type="entry name" value="ZINC FINGER PROTEIN 2"/>
    <property type="match status" value="1"/>
</dbReference>
<keyword evidence="3" id="KW-0677">Repeat</keyword>
<reference evidence="6" key="1">
    <citation type="submission" date="2014-01" db="EMBL/GenBank/DDBJ databases">
        <authorList>
            <person name="Aslett M."/>
        </authorList>
    </citation>
    <scope>NUCLEOTIDE SEQUENCE</scope>
</reference>
<evidence type="ECO:0000256" key="4">
    <source>
        <dbReference type="ARBA" id="ARBA00022833"/>
    </source>
</evidence>
<evidence type="ECO:0000256" key="3">
    <source>
        <dbReference type="ARBA" id="ARBA00022737"/>
    </source>
</evidence>
<dbReference type="InterPro" id="IPR051968">
    <property type="entry name" value="ZnFinger_Homeobox_TR"/>
</dbReference>
<gene>
    <name evidence="6" type="ORF">TTRE_0000249701</name>
</gene>
<accession>A0A077Z1A3</accession>
<dbReference type="GO" id="GO:0000978">
    <property type="term" value="F:RNA polymerase II cis-regulatory region sequence-specific DNA binding"/>
    <property type="evidence" value="ECO:0007669"/>
    <property type="project" value="TreeGrafter"/>
</dbReference>
<keyword evidence="4" id="KW-0862">Zinc</keyword>
<evidence type="ECO:0000313" key="6">
    <source>
        <dbReference type="EMBL" id="CDW54227.1"/>
    </source>
</evidence>
<sequence length="126" mass="14929">MNHIQEGSMLKEWRLQFLNHTNPVQLRCVACNEFCDNLYKLQLHVSSTRHKYCLRALEKVRNGPQSSQADKTNAPDSTSDLRNRDQRALYCVLCRFATTERKRMFGNEQLFHSYVFRRNQFASELQ</sequence>
<dbReference type="Gene3D" id="3.30.160.60">
    <property type="entry name" value="Classic Zinc Finger"/>
    <property type="match status" value="1"/>
</dbReference>
<evidence type="ECO:0000256" key="1">
    <source>
        <dbReference type="ARBA" id="ARBA00004123"/>
    </source>
</evidence>
<reference evidence="6" key="2">
    <citation type="submission" date="2014-03" db="EMBL/GenBank/DDBJ databases">
        <title>The whipworm genome and dual-species transcriptomics of an intimate host-pathogen interaction.</title>
        <authorList>
            <person name="Foth B.J."/>
            <person name="Tsai I.J."/>
            <person name="Reid A.J."/>
            <person name="Bancroft A.J."/>
            <person name="Nichol S."/>
            <person name="Tracey A."/>
            <person name="Holroyd N."/>
            <person name="Cotton J.A."/>
            <person name="Stanley E.J."/>
            <person name="Zarowiecki M."/>
            <person name="Liu J.Z."/>
            <person name="Huckvale T."/>
            <person name="Cooper P.J."/>
            <person name="Grencis R.K."/>
            <person name="Berriman M."/>
        </authorList>
    </citation>
    <scope>NUCLEOTIDE SEQUENCE [LARGE SCALE GENOMIC DNA]</scope>
</reference>
<keyword evidence="7" id="KW-1185">Reference proteome</keyword>
<dbReference type="AlphaFoldDB" id="A0A077Z1A3"/>
<dbReference type="GO" id="GO:0046872">
    <property type="term" value="F:metal ion binding"/>
    <property type="evidence" value="ECO:0007669"/>
    <property type="project" value="UniProtKB-KW"/>
</dbReference>
<comment type="subcellular location">
    <subcellularLocation>
        <location evidence="1">Nucleus</location>
    </subcellularLocation>
</comment>
<dbReference type="PANTHER" id="PTHR45891">
    <property type="entry name" value="ZINC FINGER HOMEOBOX PROTEIN"/>
    <property type="match status" value="1"/>
</dbReference>
<name>A0A077Z1A3_TRITR</name>
<evidence type="ECO:0000256" key="2">
    <source>
        <dbReference type="ARBA" id="ARBA00022723"/>
    </source>
</evidence>
<dbReference type="GO" id="GO:0005634">
    <property type="term" value="C:nucleus"/>
    <property type="evidence" value="ECO:0007669"/>
    <property type="project" value="UniProtKB-SubCell"/>
</dbReference>
<dbReference type="EMBL" id="HG805885">
    <property type="protein sequence ID" value="CDW54227.1"/>
    <property type="molecule type" value="Genomic_DNA"/>
</dbReference>